<dbReference type="RefSeq" id="WP_345499673.1">
    <property type="nucleotide sequence ID" value="NZ_BAABJM010000009.1"/>
</dbReference>
<feature type="binding site" evidence="12">
    <location>
        <position position="241"/>
    </location>
    <ligand>
        <name>substrate</name>
    </ligand>
</feature>
<evidence type="ECO:0000256" key="7">
    <source>
        <dbReference type="ARBA" id="ARBA00022777"/>
    </source>
</evidence>
<dbReference type="InterPro" id="IPR029056">
    <property type="entry name" value="Ribokinase-like"/>
</dbReference>
<reference evidence="15" key="1">
    <citation type="journal article" date="2019" name="Int. J. Syst. Evol. Microbiol.">
        <title>The Global Catalogue of Microorganisms (GCM) 10K type strain sequencing project: providing services to taxonomists for standard genome sequencing and annotation.</title>
        <authorList>
            <consortium name="The Broad Institute Genomics Platform"/>
            <consortium name="The Broad Institute Genome Sequencing Center for Infectious Disease"/>
            <person name="Wu L."/>
            <person name="Ma J."/>
        </authorList>
    </citation>
    <scope>NUCLEOTIDE SEQUENCE [LARGE SCALE GENOMIC DNA]</scope>
    <source>
        <strain evidence="15">JCM 18298</strain>
    </source>
</reference>
<dbReference type="InterPro" id="IPR002139">
    <property type="entry name" value="Ribo/fructo_kinase"/>
</dbReference>
<accession>A0ABP9L3R4</accession>
<dbReference type="EMBL" id="BAABJM010000009">
    <property type="protein sequence ID" value="GAA5068741.1"/>
    <property type="molecule type" value="Genomic_DNA"/>
</dbReference>
<keyword evidence="15" id="KW-1185">Reference proteome</keyword>
<comment type="pathway">
    <text evidence="12">Carbohydrate metabolism; D-ribose degradation; D-ribose 5-phosphate from beta-D-ribopyranose: step 2/2.</text>
</comment>
<name>A0ABP9L3R4_9NOCA</name>
<evidence type="ECO:0000313" key="14">
    <source>
        <dbReference type="EMBL" id="GAA5068741.1"/>
    </source>
</evidence>
<evidence type="ECO:0000256" key="1">
    <source>
        <dbReference type="ARBA" id="ARBA00005380"/>
    </source>
</evidence>
<feature type="binding site" evidence="12">
    <location>
        <position position="235"/>
    </location>
    <ligand>
        <name>K(+)</name>
        <dbReference type="ChEBI" id="CHEBI:29103"/>
    </ligand>
</feature>
<evidence type="ECO:0000313" key="15">
    <source>
        <dbReference type="Proteomes" id="UP001500603"/>
    </source>
</evidence>
<comment type="cofactor">
    <cofactor evidence="12">
        <name>Mg(2+)</name>
        <dbReference type="ChEBI" id="CHEBI:18420"/>
    </cofactor>
    <text evidence="12">Requires a divalent cation, most likely magnesium in vivo, as an electrophilic catalyst to aid phosphoryl group transfer. It is the chelate of the metal and the nucleotide that is the actual substrate.</text>
</comment>
<feature type="binding site" evidence="12">
    <location>
        <begin position="208"/>
        <end position="213"/>
    </location>
    <ligand>
        <name>ATP</name>
        <dbReference type="ChEBI" id="CHEBI:30616"/>
    </ligand>
</feature>
<protein>
    <recommendedName>
        <fullName evidence="3 12">Ribokinase</fullName>
        <shortName evidence="12">RK</shortName>
        <ecNumber evidence="2 12">2.7.1.15</ecNumber>
    </recommendedName>
</protein>
<comment type="subunit">
    <text evidence="12">Homodimer.</text>
</comment>
<keyword evidence="7 12" id="KW-0418">Kinase</keyword>
<comment type="similarity">
    <text evidence="12">Belongs to the carbohydrate kinase PfkB family. Ribokinase subfamily.</text>
</comment>
<keyword evidence="10 12" id="KW-0630">Potassium</keyword>
<evidence type="ECO:0000259" key="13">
    <source>
        <dbReference type="Pfam" id="PF00294"/>
    </source>
</evidence>
<feature type="binding site" evidence="12">
    <location>
        <begin position="240"/>
        <end position="241"/>
    </location>
    <ligand>
        <name>ATP</name>
        <dbReference type="ChEBI" id="CHEBI:30616"/>
    </ligand>
</feature>
<evidence type="ECO:0000256" key="4">
    <source>
        <dbReference type="ARBA" id="ARBA00022679"/>
    </source>
</evidence>
<feature type="active site" description="Proton acceptor" evidence="12">
    <location>
        <position position="241"/>
    </location>
</feature>
<evidence type="ECO:0000256" key="5">
    <source>
        <dbReference type="ARBA" id="ARBA00022723"/>
    </source>
</evidence>
<evidence type="ECO:0000256" key="9">
    <source>
        <dbReference type="ARBA" id="ARBA00022842"/>
    </source>
</evidence>
<comment type="similarity">
    <text evidence="1">Belongs to the carbohydrate kinase pfkB family.</text>
</comment>
<dbReference type="InterPro" id="IPR011877">
    <property type="entry name" value="Ribokinase"/>
</dbReference>
<feature type="domain" description="Carbohydrate kinase PfkB" evidence="13">
    <location>
        <begin position="10"/>
        <end position="281"/>
    </location>
</feature>
<evidence type="ECO:0000256" key="2">
    <source>
        <dbReference type="ARBA" id="ARBA00012035"/>
    </source>
</evidence>
<dbReference type="Proteomes" id="UP001500603">
    <property type="component" value="Unassembled WGS sequence"/>
</dbReference>
<dbReference type="EC" id="2.7.1.15" evidence="2 12"/>
<proteinExistence type="inferred from homology"/>
<feature type="binding site" evidence="12">
    <location>
        <position position="269"/>
    </location>
    <ligand>
        <name>K(+)</name>
        <dbReference type="ChEBI" id="CHEBI:29103"/>
    </ligand>
</feature>
<dbReference type="PROSITE" id="PS00584">
    <property type="entry name" value="PFKB_KINASES_2"/>
    <property type="match status" value="1"/>
</dbReference>
<dbReference type="InterPro" id="IPR002173">
    <property type="entry name" value="Carboh/pur_kinase_PfkB_CS"/>
</dbReference>
<keyword evidence="6 12" id="KW-0547">Nucleotide-binding</keyword>
<sequence>MTADSDIPVVAVLGSVNMDLVTTTRRRPEPGETLLGTDFTTVAGGKGANQAIAARRCGADVRFLGAVGADTFGVELTAALRDSSLDVKLLRSEPGPSGVASIVVDEAGENSIIVVAGANSRMTELSRAELDAIAEADILLCQLEIPLETVAVAARHARHNSTTVVLNPSPVQRLPADMWTNIDVAVVNSGEHEKLGSDLDMVDHVVITRGGDGAEYRGRDGARLSRPSPKITVVDTTGAGDAFTGALAATWHKGPEFAMSWAVAAGSLATTTLGASSSLPTESAVAELLRRERDT</sequence>
<evidence type="ECO:0000256" key="3">
    <source>
        <dbReference type="ARBA" id="ARBA00016943"/>
    </source>
</evidence>
<dbReference type="PANTHER" id="PTHR10584:SF166">
    <property type="entry name" value="RIBOKINASE"/>
    <property type="match status" value="1"/>
</dbReference>
<feature type="binding site" evidence="12">
    <location>
        <position position="237"/>
    </location>
    <ligand>
        <name>K(+)</name>
        <dbReference type="ChEBI" id="CHEBI:29103"/>
    </ligand>
</feature>
<keyword evidence="8 12" id="KW-0067">ATP-binding</keyword>
<keyword evidence="12" id="KW-0963">Cytoplasm</keyword>
<dbReference type="PANTHER" id="PTHR10584">
    <property type="entry name" value="SUGAR KINASE"/>
    <property type="match status" value="1"/>
</dbReference>
<dbReference type="PRINTS" id="PR00990">
    <property type="entry name" value="RIBOKINASE"/>
</dbReference>
<feature type="binding site" evidence="12">
    <location>
        <position position="274"/>
    </location>
    <ligand>
        <name>K(+)</name>
        <dbReference type="ChEBI" id="CHEBI:29103"/>
    </ligand>
</feature>
<feature type="binding site" evidence="12">
    <location>
        <begin position="45"/>
        <end position="49"/>
    </location>
    <ligand>
        <name>substrate</name>
    </ligand>
</feature>
<dbReference type="HAMAP" id="MF_01987">
    <property type="entry name" value="Ribokinase"/>
    <property type="match status" value="1"/>
</dbReference>
<keyword evidence="9 12" id="KW-0460">Magnesium</keyword>
<comment type="caution">
    <text evidence="14">The sequence shown here is derived from an EMBL/GenBank/DDBJ whole genome shotgun (WGS) entry which is preliminary data.</text>
</comment>
<organism evidence="14 15">
    <name type="scientific">Nocardia callitridis</name>
    <dbReference type="NCBI Taxonomy" id="648753"/>
    <lineage>
        <taxon>Bacteria</taxon>
        <taxon>Bacillati</taxon>
        <taxon>Actinomycetota</taxon>
        <taxon>Actinomycetes</taxon>
        <taxon>Mycobacteriales</taxon>
        <taxon>Nocardiaceae</taxon>
        <taxon>Nocardia</taxon>
    </lineage>
</organism>
<evidence type="ECO:0000256" key="11">
    <source>
        <dbReference type="ARBA" id="ARBA00023277"/>
    </source>
</evidence>
<comment type="caution">
    <text evidence="12">Lacks conserved residue(s) required for the propagation of feature annotation.</text>
</comment>
<dbReference type="InterPro" id="IPR011611">
    <property type="entry name" value="PfkB_dom"/>
</dbReference>
<evidence type="ECO:0000256" key="6">
    <source>
        <dbReference type="ARBA" id="ARBA00022741"/>
    </source>
</evidence>
<evidence type="ECO:0000256" key="10">
    <source>
        <dbReference type="ARBA" id="ARBA00022958"/>
    </source>
</evidence>
<keyword evidence="11 12" id="KW-0119">Carbohydrate metabolism</keyword>
<gene>
    <name evidence="12 14" type="primary">rbsK</name>
    <name evidence="14" type="ORF">GCM10023318_59380</name>
</gene>
<feature type="binding site" evidence="12">
    <location>
        <position position="272"/>
    </location>
    <ligand>
        <name>K(+)</name>
        <dbReference type="ChEBI" id="CHEBI:29103"/>
    </ligand>
</feature>
<evidence type="ECO:0000256" key="12">
    <source>
        <dbReference type="HAMAP-Rule" id="MF_01987"/>
    </source>
</evidence>
<feature type="binding site" evidence="12">
    <location>
        <begin position="17"/>
        <end position="19"/>
    </location>
    <ligand>
        <name>substrate</name>
    </ligand>
</feature>
<dbReference type="Gene3D" id="3.40.1190.20">
    <property type="match status" value="1"/>
</dbReference>
<comment type="activity regulation">
    <text evidence="12">Activated by a monovalent cation that binds near, but not in, the active site. The most likely occupant of the site in vivo is potassium. Ion binding induces a conformational change that may alter substrate affinity.</text>
</comment>
<comment type="subcellular location">
    <subcellularLocation>
        <location evidence="12">Cytoplasm</location>
    </subcellularLocation>
</comment>
<keyword evidence="4 12" id="KW-0808">Transferase</keyword>
<comment type="catalytic activity">
    <reaction evidence="12">
        <text>D-ribose + ATP = D-ribose 5-phosphate + ADP + H(+)</text>
        <dbReference type="Rhea" id="RHEA:13697"/>
        <dbReference type="ChEBI" id="CHEBI:15378"/>
        <dbReference type="ChEBI" id="CHEBI:30616"/>
        <dbReference type="ChEBI" id="CHEBI:47013"/>
        <dbReference type="ChEBI" id="CHEBI:78346"/>
        <dbReference type="ChEBI" id="CHEBI:456216"/>
        <dbReference type="EC" id="2.7.1.15"/>
    </reaction>
</comment>
<feature type="binding site" evidence="12">
    <location>
        <position position="188"/>
    </location>
    <ligand>
        <name>ATP</name>
        <dbReference type="ChEBI" id="CHEBI:30616"/>
    </ligand>
</feature>
<dbReference type="CDD" id="cd01174">
    <property type="entry name" value="ribokinase"/>
    <property type="match status" value="1"/>
</dbReference>
<keyword evidence="5 12" id="KW-0479">Metal-binding</keyword>
<dbReference type="SUPFAM" id="SSF53613">
    <property type="entry name" value="Ribokinase-like"/>
    <property type="match status" value="1"/>
</dbReference>
<evidence type="ECO:0000256" key="8">
    <source>
        <dbReference type="ARBA" id="ARBA00022840"/>
    </source>
</evidence>
<feature type="binding site" evidence="12">
    <location>
        <position position="144"/>
    </location>
    <ligand>
        <name>substrate</name>
    </ligand>
</feature>
<feature type="binding site" evidence="12">
    <location>
        <position position="278"/>
    </location>
    <ligand>
        <name>K(+)</name>
        <dbReference type="ChEBI" id="CHEBI:29103"/>
    </ligand>
</feature>
<dbReference type="Pfam" id="PF00294">
    <property type="entry name" value="PfkB"/>
    <property type="match status" value="1"/>
</dbReference>
<comment type="function">
    <text evidence="12">Catalyzes the phosphorylation of ribose at O-5 in a reaction requiring ATP and magnesium. The resulting D-ribose-5-phosphate can then be used either for sythesis of nucleotides, histidine, and tryptophan, or as a component of the pentose phosphate pathway.</text>
</comment>